<feature type="compositionally biased region" description="Low complexity" evidence="1">
    <location>
        <begin position="297"/>
        <end position="323"/>
    </location>
</feature>
<accession>A0A369JWC6</accession>
<dbReference type="InParanoid" id="A0A369JWC6"/>
<comment type="caution">
    <text evidence="2">The sequence shown here is derived from an EMBL/GenBank/DDBJ whole genome shotgun (WGS) entry which is preliminary data.</text>
</comment>
<feature type="compositionally biased region" description="Basic and acidic residues" evidence="1">
    <location>
        <begin position="352"/>
        <end position="361"/>
    </location>
</feature>
<feature type="compositionally biased region" description="Acidic residues" evidence="1">
    <location>
        <begin position="369"/>
        <end position="383"/>
    </location>
</feature>
<organism evidence="2 3">
    <name type="scientific">Hypsizygus marmoreus</name>
    <name type="common">White beech mushroom</name>
    <name type="synonym">Agaricus marmoreus</name>
    <dbReference type="NCBI Taxonomy" id="39966"/>
    <lineage>
        <taxon>Eukaryota</taxon>
        <taxon>Fungi</taxon>
        <taxon>Dikarya</taxon>
        <taxon>Basidiomycota</taxon>
        <taxon>Agaricomycotina</taxon>
        <taxon>Agaricomycetes</taxon>
        <taxon>Agaricomycetidae</taxon>
        <taxon>Agaricales</taxon>
        <taxon>Tricholomatineae</taxon>
        <taxon>Lyophyllaceae</taxon>
        <taxon>Hypsizygus</taxon>
    </lineage>
</organism>
<sequence>MSLSTEAEPSQDIREMRPCRDIPTRYRLAHELGPPHQAIYRYPSASPSQAERDASSSVHAESSLRLSAVDIPPNRQRSPTPPATTQGLWEPSPSISFPAHGFVPTTLSRNDPGIVAGYLPLEMVYDPTTGVAHLARDLPAGWEPEYEETYEDEAERPFEVVAYGDYYEFVDEEYDSDEKYGNPIQRVRVESQACSSDEDSSDKENRDPRPAFRAPEAGRCWQCGRVLADLSTDSDYDARYCISETHFAHYGTSESSSDCAGSSNAECRSVHCDLCIDSSTDSDERSCTGETQSAHHGTGTSYTESSSGRTGSSDTESSSSDGEPVVMANGKPRSVVRKWAKGCSVNGATEYQLKHERREPSDPLSDGSLADDESEDDSDDSDYFSDYQPVVVRTRGLWK</sequence>
<name>A0A369JWC6_HYPMA</name>
<feature type="region of interest" description="Disordered" evidence="1">
    <location>
        <begin position="190"/>
        <end position="211"/>
    </location>
</feature>
<keyword evidence="3" id="KW-1185">Reference proteome</keyword>
<reference evidence="2" key="1">
    <citation type="submission" date="2018-04" db="EMBL/GenBank/DDBJ databases">
        <title>Whole genome sequencing of Hypsizygus marmoreus.</title>
        <authorList>
            <person name="Choi I.-G."/>
            <person name="Min B."/>
            <person name="Kim J.-G."/>
            <person name="Kim S."/>
            <person name="Oh Y.-L."/>
            <person name="Kong W.-S."/>
            <person name="Park H."/>
            <person name="Jeong J."/>
            <person name="Song E.-S."/>
        </authorList>
    </citation>
    <scope>NUCLEOTIDE SEQUENCE [LARGE SCALE GENOMIC DNA]</scope>
    <source>
        <strain evidence="2">51987-8</strain>
    </source>
</reference>
<feature type="compositionally biased region" description="Basic and acidic residues" evidence="1">
    <location>
        <begin position="11"/>
        <end position="30"/>
    </location>
</feature>
<evidence type="ECO:0000313" key="3">
    <source>
        <dbReference type="Proteomes" id="UP000076154"/>
    </source>
</evidence>
<evidence type="ECO:0000313" key="2">
    <source>
        <dbReference type="EMBL" id="RDB25540.1"/>
    </source>
</evidence>
<feature type="compositionally biased region" description="Polar residues" evidence="1">
    <location>
        <begin position="45"/>
        <end position="60"/>
    </location>
</feature>
<dbReference type="Proteomes" id="UP000076154">
    <property type="component" value="Unassembled WGS sequence"/>
</dbReference>
<protein>
    <submittedName>
        <fullName evidence="2">Uncharacterized protein</fullName>
    </submittedName>
</protein>
<proteinExistence type="predicted"/>
<dbReference type="AlphaFoldDB" id="A0A369JWC6"/>
<gene>
    <name evidence="2" type="ORF">Hypma_006170</name>
</gene>
<evidence type="ECO:0000256" key="1">
    <source>
        <dbReference type="SAM" id="MobiDB-lite"/>
    </source>
</evidence>
<feature type="compositionally biased region" description="Polar residues" evidence="1">
    <location>
        <begin position="75"/>
        <end position="87"/>
    </location>
</feature>
<feature type="region of interest" description="Disordered" evidence="1">
    <location>
        <begin position="1"/>
        <end position="91"/>
    </location>
</feature>
<feature type="region of interest" description="Disordered" evidence="1">
    <location>
        <begin position="349"/>
        <end position="387"/>
    </location>
</feature>
<feature type="region of interest" description="Disordered" evidence="1">
    <location>
        <begin position="280"/>
        <end position="333"/>
    </location>
</feature>
<dbReference type="EMBL" id="LUEZ02000040">
    <property type="protein sequence ID" value="RDB25540.1"/>
    <property type="molecule type" value="Genomic_DNA"/>
</dbReference>